<proteinExistence type="predicted"/>
<keyword evidence="3" id="KW-0645">Protease</keyword>
<dbReference type="Gene3D" id="2.60.40.10">
    <property type="entry name" value="Immunoglobulins"/>
    <property type="match status" value="1"/>
</dbReference>
<evidence type="ECO:0000256" key="1">
    <source>
        <dbReference type="ARBA" id="ARBA00022729"/>
    </source>
</evidence>
<dbReference type="SUPFAM" id="SSF49478">
    <property type="entry name" value="Cna protein B-type domain"/>
    <property type="match status" value="1"/>
</dbReference>
<name>A0A4P7IEZ9_9ACTN</name>
<accession>A0A4P7IEZ9</accession>
<dbReference type="InterPro" id="IPR013783">
    <property type="entry name" value="Ig-like_fold"/>
</dbReference>
<keyword evidence="1 2" id="KW-0732">Signal</keyword>
<reference evidence="3 4" key="1">
    <citation type="submission" date="2019-03" db="EMBL/GenBank/DDBJ databases">
        <title>Three New Species of Nocardioides, Nocardioides euryhalodurans sp. nov., Nocardioides seonyuensis sp. nov. and Nocardioides eburneoflavus sp. nov. Iolated from Soil.</title>
        <authorList>
            <person name="Roh S.G."/>
            <person name="Lee C."/>
            <person name="Kim M.-K."/>
            <person name="Kim S.B."/>
        </authorList>
    </citation>
    <scope>NUCLEOTIDE SEQUENCE [LARGE SCALE GENOMIC DNA]</scope>
    <source>
        <strain evidence="3 4">MMS17-SY207-3</strain>
    </source>
</reference>
<evidence type="ECO:0000256" key="2">
    <source>
        <dbReference type="SAM" id="SignalP"/>
    </source>
</evidence>
<protein>
    <submittedName>
        <fullName evidence="3">Carboxypeptidase regulatory-like domain-containing protein</fullName>
    </submittedName>
</protein>
<dbReference type="Pfam" id="PF13620">
    <property type="entry name" value="CarboxypepD_reg"/>
    <property type="match status" value="1"/>
</dbReference>
<keyword evidence="3" id="KW-0121">Carboxypeptidase</keyword>
<sequence>MRRFTAALAGTAVAAAAVGMAAPAHAAESAVGGVVVDGAGNPMTGEVVVHRYDSYDGVYEKWTTFDLDNGVISGTLFDGTYKLEVVGDGGFSEFYVDKADLASADVVTVADGAPVGLAPWVIEQPYVTATVTDAAGRPLSGAVVEAYDATNVDDLITSDVSDADGKVVLPVRSAPVKLHTTPPYSSADADRLAAEWFSDKADFASADPVTGTPTGTPVPIALGGGAAMTGQVLSDAGAPLEQVEVTAYSDSDSATDFTDKNGVYVLKGLDAGNYRVQFSDDRIDEYVSEYWNNATNYSDATMVPVAPGAYVPGINANLTPRPAKPLGSLELSGVVTDDTGAPVVGAPMEVWTNPAAPFKKTNTEGQASWSKIYTNRAGIYAFDELDSLLGKTVKVRASVPTPGDEDVEYRLFGQWFGQHTSYEQATPVGISAAPARADISLPRAGGISGSIKGAAGKGIQGTVSLLSKDGEIVTSASTEMDDTFDARWVYPGTYKVRFSDWTGNHAPEWWKNSTFDDAKTITVKSGQNVTGLDAVLEAALSATERPFIDGYPWVGKSIEVDPGEWNYQSSTQFTYEWLIGSTVVGTGKSFEPTKKQIGDKLSVRVLAENGKLVGTATTAKSEKIGYKSKIKAKIRGDRASITIKAQRIKGKKVKGKLTVKEIVRVKDDGTIKYKKIGKTKIKKGKGTVSLKKLKKGKHKIVFFFQGKGKVGSSELTKTVKTKR</sequence>
<dbReference type="RefSeq" id="WP_135267826.1">
    <property type="nucleotide sequence ID" value="NZ_CP038436.1"/>
</dbReference>
<keyword evidence="4" id="KW-1185">Reference proteome</keyword>
<dbReference type="PANTHER" id="PTHR23303:SF14">
    <property type="entry name" value="BOS COMPLEX SUBUNIT NOMO1-RELATED"/>
    <property type="match status" value="1"/>
</dbReference>
<organism evidence="3 4">
    <name type="scientific">Nocardioides seonyuensis</name>
    <dbReference type="NCBI Taxonomy" id="2518371"/>
    <lineage>
        <taxon>Bacteria</taxon>
        <taxon>Bacillati</taxon>
        <taxon>Actinomycetota</taxon>
        <taxon>Actinomycetes</taxon>
        <taxon>Propionibacteriales</taxon>
        <taxon>Nocardioidaceae</taxon>
        <taxon>Nocardioides</taxon>
    </lineage>
</organism>
<dbReference type="EMBL" id="CP038436">
    <property type="protein sequence ID" value="QBX55835.1"/>
    <property type="molecule type" value="Genomic_DNA"/>
</dbReference>
<dbReference type="GO" id="GO:0004180">
    <property type="term" value="F:carboxypeptidase activity"/>
    <property type="evidence" value="ECO:0007669"/>
    <property type="project" value="UniProtKB-KW"/>
</dbReference>
<dbReference type="GO" id="GO:0005975">
    <property type="term" value="P:carbohydrate metabolic process"/>
    <property type="evidence" value="ECO:0007669"/>
    <property type="project" value="UniProtKB-ARBA"/>
</dbReference>
<dbReference type="PANTHER" id="PTHR23303">
    <property type="entry name" value="CARBOXYPEPTIDASE REGULATORY REGION-CONTAINING"/>
    <property type="match status" value="1"/>
</dbReference>
<dbReference type="OrthoDB" id="3756669at2"/>
<dbReference type="Gene3D" id="2.60.40.2700">
    <property type="match status" value="1"/>
</dbReference>
<dbReference type="Proteomes" id="UP000294853">
    <property type="component" value="Chromosome"/>
</dbReference>
<gene>
    <name evidence="3" type="ORF">EXE58_10445</name>
</gene>
<dbReference type="KEGG" id="nsn:EXE58_10445"/>
<feature type="signal peptide" evidence="2">
    <location>
        <begin position="1"/>
        <end position="26"/>
    </location>
</feature>
<keyword evidence="3" id="KW-0378">Hydrolase</keyword>
<dbReference type="InterPro" id="IPR051417">
    <property type="entry name" value="SDr/BOS_complex"/>
</dbReference>
<evidence type="ECO:0000313" key="4">
    <source>
        <dbReference type="Proteomes" id="UP000294853"/>
    </source>
</evidence>
<evidence type="ECO:0000313" key="3">
    <source>
        <dbReference type="EMBL" id="QBX55835.1"/>
    </source>
</evidence>
<dbReference type="AlphaFoldDB" id="A0A4P7IEZ9"/>
<feature type="chain" id="PRO_5020569199" evidence="2">
    <location>
        <begin position="27"/>
        <end position="723"/>
    </location>
</feature>